<dbReference type="PANTHER" id="PTHR43386:SF1">
    <property type="entry name" value="D,D-DIPEPTIDE TRANSPORT SYSTEM PERMEASE PROTEIN DDPC-RELATED"/>
    <property type="match status" value="1"/>
</dbReference>
<evidence type="ECO:0000256" key="8">
    <source>
        <dbReference type="SAM" id="MobiDB-lite"/>
    </source>
</evidence>
<comment type="caution">
    <text evidence="10">The sequence shown here is derived from an EMBL/GenBank/DDBJ whole genome shotgun (WGS) entry which is preliminary data.</text>
</comment>
<dbReference type="Pfam" id="PF00528">
    <property type="entry name" value="BPD_transp_1"/>
    <property type="match status" value="1"/>
</dbReference>
<evidence type="ECO:0000256" key="7">
    <source>
        <dbReference type="RuleBase" id="RU363032"/>
    </source>
</evidence>
<keyword evidence="6 7" id="KW-0472">Membrane</keyword>
<comment type="subcellular location">
    <subcellularLocation>
        <location evidence="1 7">Cell membrane</location>
        <topology evidence="1 7">Multi-pass membrane protein</topology>
    </subcellularLocation>
</comment>
<dbReference type="PROSITE" id="PS50928">
    <property type="entry name" value="ABC_TM1"/>
    <property type="match status" value="1"/>
</dbReference>
<dbReference type="Pfam" id="PF12911">
    <property type="entry name" value="OppC_N"/>
    <property type="match status" value="1"/>
</dbReference>
<keyword evidence="3" id="KW-1003">Cell membrane</keyword>
<feature type="transmembrane region" description="Helical" evidence="7">
    <location>
        <begin position="28"/>
        <end position="51"/>
    </location>
</feature>
<keyword evidence="5 7" id="KW-1133">Transmembrane helix</keyword>
<keyword evidence="4 7" id="KW-0812">Transmembrane</keyword>
<reference evidence="10 11" key="1">
    <citation type="journal article" date="2019" name="Int. J. Syst. Evol. Microbiol.">
        <title>The Global Catalogue of Microorganisms (GCM) 10K type strain sequencing project: providing services to taxonomists for standard genome sequencing and annotation.</title>
        <authorList>
            <consortium name="The Broad Institute Genomics Platform"/>
            <consortium name="The Broad Institute Genome Sequencing Center for Infectious Disease"/>
            <person name="Wu L."/>
            <person name="Ma J."/>
        </authorList>
    </citation>
    <scope>NUCLEOTIDE SEQUENCE [LARGE SCALE GENOMIC DNA]</scope>
    <source>
        <strain evidence="10 11">JCM 14736</strain>
    </source>
</reference>
<evidence type="ECO:0000256" key="6">
    <source>
        <dbReference type="ARBA" id="ARBA00023136"/>
    </source>
</evidence>
<dbReference type="PANTHER" id="PTHR43386">
    <property type="entry name" value="OLIGOPEPTIDE TRANSPORT SYSTEM PERMEASE PROTEIN APPC"/>
    <property type="match status" value="1"/>
</dbReference>
<proteinExistence type="inferred from homology"/>
<dbReference type="RefSeq" id="WP_344032626.1">
    <property type="nucleotide sequence ID" value="NZ_BAAAOB010000003.1"/>
</dbReference>
<feature type="transmembrane region" description="Helical" evidence="7">
    <location>
        <begin position="210"/>
        <end position="227"/>
    </location>
</feature>
<evidence type="ECO:0000256" key="3">
    <source>
        <dbReference type="ARBA" id="ARBA00022475"/>
    </source>
</evidence>
<evidence type="ECO:0000256" key="1">
    <source>
        <dbReference type="ARBA" id="ARBA00004651"/>
    </source>
</evidence>
<dbReference type="Gene3D" id="1.10.3720.10">
    <property type="entry name" value="MetI-like"/>
    <property type="match status" value="1"/>
</dbReference>
<dbReference type="InterPro" id="IPR035906">
    <property type="entry name" value="MetI-like_sf"/>
</dbReference>
<dbReference type="CDD" id="cd06261">
    <property type="entry name" value="TM_PBP2"/>
    <property type="match status" value="1"/>
</dbReference>
<protein>
    <submittedName>
        <fullName evidence="10">ABC transporter permease</fullName>
    </submittedName>
</protein>
<evidence type="ECO:0000259" key="9">
    <source>
        <dbReference type="PROSITE" id="PS50928"/>
    </source>
</evidence>
<dbReference type="InterPro" id="IPR000515">
    <property type="entry name" value="MetI-like"/>
</dbReference>
<feature type="region of interest" description="Disordered" evidence="8">
    <location>
        <begin position="1"/>
        <end position="23"/>
    </location>
</feature>
<dbReference type="InterPro" id="IPR025966">
    <property type="entry name" value="OppC_N"/>
</dbReference>
<keyword evidence="11" id="KW-1185">Reference proteome</keyword>
<evidence type="ECO:0000313" key="10">
    <source>
        <dbReference type="EMBL" id="GAA1794646.1"/>
    </source>
</evidence>
<feature type="transmembrane region" description="Helical" evidence="7">
    <location>
        <begin position="158"/>
        <end position="175"/>
    </location>
</feature>
<feature type="region of interest" description="Disordered" evidence="8">
    <location>
        <begin position="316"/>
        <end position="340"/>
    </location>
</feature>
<evidence type="ECO:0000256" key="5">
    <source>
        <dbReference type="ARBA" id="ARBA00022989"/>
    </source>
</evidence>
<feature type="transmembrane region" description="Helical" evidence="7">
    <location>
        <begin position="262"/>
        <end position="284"/>
    </location>
</feature>
<comment type="similarity">
    <text evidence="7">Belongs to the binding-protein-dependent transport system permease family.</text>
</comment>
<feature type="transmembrane region" description="Helical" evidence="7">
    <location>
        <begin position="95"/>
        <end position="120"/>
    </location>
</feature>
<name>A0ABN2LNQ3_9MICO</name>
<gene>
    <name evidence="10" type="ORF">GCM10009768_24670</name>
</gene>
<evidence type="ECO:0000313" key="11">
    <source>
        <dbReference type="Proteomes" id="UP001500851"/>
    </source>
</evidence>
<dbReference type="EMBL" id="BAAAOB010000003">
    <property type="protein sequence ID" value="GAA1794646.1"/>
    <property type="molecule type" value="Genomic_DNA"/>
</dbReference>
<dbReference type="SUPFAM" id="SSF161098">
    <property type="entry name" value="MetI-like"/>
    <property type="match status" value="1"/>
</dbReference>
<feature type="transmembrane region" description="Helical" evidence="7">
    <location>
        <begin position="132"/>
        <end position="152"/>
    </location>
</feature>
<dbReference type="InterPro" id="IPR050366">
    <property type="entry name" value="BP-dependent_transpt_permease"/>
</dbReference>
<keyword evidence="2 7" id="KW-0813">Transport</keyword>
<evidence type="ECO:0000256" key="4">
    <source>
        <dbReference type="ARBA" id="ARBA00022692"/>
    </source>
</evidence>
<accession>A0ABN2LNQ3</accession>
<feature type="domain" description="ABC transmembrane type-1" evidence="9">
    <location>
        <begin position="93"/>
        <end position="284"/>
    </location>
</feature>
<feature type="compositionally biased region" description="Basic residues" evidence="8">
    <location>
        <begin position="13"/>
        <end position="23"/>
    </location>
</feature>
<organism evidence="10 11">
    <name type="scientific">Leucobacter iarius</name>
    <dbReference type="NCBI Taxonomy" id="333963"/>
    <lineage>
        <taxon>Bacteria</taxon>
        <taxon>Bacillati</taxon>
        <taxon>Actinomycetota</taxon>
        <taxon>Actinomycetes</taxon>
        <taxon>Micrococcales</taxon>
        <taxon>Microbacteriaceae</taxon>
        <taxon>Leucobacter</taxon>
    </lineage>
</organism>
<evidence type="ECO:0000256" key="2">
    <source>
        <dbReference type="ARBA" id="ARBA00022448"/>
    </source>
</evidence>
<dbReference type="Proteomes" id="UP001500851">
    <property type="component" value="Unassembled WGS sequence"/>
</dbReference>
<sequence>MTHPGTTLVSLPRGRRPKNRRRGAFGRAIREPGAIIGLSVILVFLLLSIFAPLLTPYSSREVSCGVFEAPSAAHWFGCDDGGVDVLSLVLEGGRISMFVGFAAAAISILIGATVGILSGYFGGWVDTVLMRITDYFLVIPQIVLMIVVAAVWGPSLDHVIIVIGALMWTSTARIVRSQVKSLRERAYVRRVEAIGAGHLRIVLRHILPQLGPLLAASAVLAVTVAIFNETALAFLGLSDPNAITWGTIMERAFNRAAVSTGAWWAIVPAGVAVALLIVGCYLLGRAIEDALNPRLRVSHLGLRTWALRQSASDDLERAAAPAPRKRSAGDGPAAGTEERR</sequence>